<dbReference type="RefSeq" id="XP_014679032.1">
    <property type="nucleotide sequence ID" value="XM_014823546.1"/>
</dbReference>
<feature type="compositionally biased region" description="Basic and acidic residues" evidence="1">
    <location>
        <begin position="225"/>
        <end position="235"/>
    </location>
</feature>
<feature type="region of interest" description="Disordered" evidence="1">
    <location>
        <begin position="209"/>
        <end position="257"/>
    </location>
</feature>
<name>A0ABM1F3L1_PRICU</name>
<dbReference type="Proteomes" id="UP000695022">
    <property type="component" value="Unplaced"/>
</dbReference>
<evidence type="ECO:0000313" key="3">
    <source>
        <dbReference type="RefSeq" id="XP_014679032.1"/>
    </source>
</evidence>
<organism evidence="2 3">
    <name type="scientific">Priapulus caudatus</name>
    <name type="common">Priapulid worm</name>
    <dbReference type="NCBI Taxonomy" id="37621"/>
    <lineage>
        <taxon>Eukaryota</taxon>
        <taxon>Metazoa</taxon>
        <taxon>Ecdysozoa</taxon>
        <taxon>Scalidophora</taxon>
        <taxon>Priapulida</taxon>
        <taxon>Priapulimorpha</taxon>
        <taxon>Priapulimorphida</taxon>
        <taxon>Priapulidae</taxon>
        <taxon>Priapulus</taxon>
    </lineage>
</organism>
<reference evidence="3" key="1">
    <citation type="submission" date="2025-08" db="UniProtKB">
        <authorList>
            <consortium name="RefSeq"/>
        </authorList>
    </citation>
    <scope>IDENTIFICATION</scope>
</reference>
<gene>
    <name evidence="3" type="primary">LOC106818876</name>
</gene>
<sequence length="257" mass="25952">MPPRLRQAGGRRLLRTGRRAGVFAIAATAALAAAAGWRMTDHAPPDAVPHAPRPPPCVVAAATPCRRRAASTAIAEAQPCRLRLSLVAPRSGGGGLDECGAGGQWMTRRSGAPWVTTTGGAPWTATAPSPRPGEFFWAPAPASNWPAMQSDGGAPWGAASPGDAATLAYSRPPGSPGAAISVAHGALYPAYAPSPQTLAPPSYQAVMSAAPSAPDLGGDGWEAATTERGREEEGGGRAGGGTPPPAYDKVCGIDAKR</sequence>
<evidence type="ECO:0000313" key="2">
    <source>
        <dbReference type="Proteomes" id="UP000695022"/>
    </source>
</evidence>
<protein>
    <submittedName>
        <fullName evidence="3">Skin secretory protein xP2-like</fullName>
    </submittedName>
</protein>
<accession>A0ABM1F3L1</accession>
<evidence type="ECO:0000256" key="1">
    <source>
        <dbReference type="SAM" id="MobiDB-lite"/>
    </source>
</evidence>
<keyword evidence="2" id="KW-1185">Reference proteome</keyword>
<dbReference type="GeneID" id="106818876"/>
<proteinExistence type="predicted"/>